<name>A0A3B1D6L4_9ZZZZ</name>
<accession>A0A3B1D6L4</accession>
<protein>
    <submittedName>
        <fullName evidence="1">Phage capsid and scaffold</fullName>
    </submittedName>
</protein>
<dbReference type="AlphaFoldDB" id="A0A3B1D6L4"/>
<sequence length="157" mass="17096">MTISIELKNLSGVQNFQTGLPARMQTVFAQTANALLFKSTESAKERVLDDSRKPRNRSGAYLQSIHSESTKSKFQVVGQVASAHPNAAILEFGSRPHVIEAKDKNTLFWPGASSPVKKVNHPGTPAFNVLGSAVEEGLESLGGLFQQKLSEQFQDRS</sequence>
<dbReference type="EMBL" id="UOGG01000030">
    <property type="protein sequence ID" value="VAX27385.1"/>
    <property type="molecule type" value="Genomic_DNA"/>
</dbReference>
<organism evidence="1">
    <name type="scientific">hydrothermal vent metagenome</name>
    <dbReference type="NCBI Taxonomy" id="652676"/>
    <lineage>
        <taxon>unclassified sequences</taxon>
        <taxon>metagenomes</taxon>
        <taxon>ecological metagenomes</taxon>
    </lineage>
</organism>
<reference evidence="1" key="1">
    <citation type="submission" date="2018-06" db="EMBL/GenBank/DDBJ databases">
        <authorList>
            <person name="Zhirakovskaya E."/>
        </authorList>
    </citation>
    <scope>NUCLEOTIDE SEQUENCE</scope>
</reference>
<gene>
    <name evidence="1" type="ORF">MNBD_NITROSPINAE05-1443</name>
</gene>
<evidence type="ECO:0000313" key="1">
    <source>
        <dbReference type="EMBL" id="VAX27385.1"/>
    </source>
</evidence>
<proteinExistence type="predicted"/>